<gene>
    <name evidence="2" type="ORF">AMAG_18819</name>
</gene>
<feature type="region of interest" description="Disordered" evidence="1">
    <location>
        <begin position="95"/>
        <end position="119"/>
    </location>
</feature>
<organism evidence="2 3">
    <name type="scientific">Allomyces macrogynus (strain ATCC 38327)</name>
    <name type="common">Allomyces javanicus var. macrogynus</name>
    <dbReference type="NCBI Taxonomy" id="578462"/>
    <lineage>
        <taxon>Eukaryota</taxon>
        <taxon>Fungi</taxon>
        <taxon>Fungi incertae sedis</taxon>
        <taxon>Blastocladiomycota</taxon>
        <taxon>Blastocladiomycetes</taxon>
        <taxon>Blastocladiales</taxon>
        <taxon>Blastocladiaceae</taxon>
        <taxon>Allomyces</taxon>
    </lineage>
</organism>
<dbReference type="EMBL" id="GG745339">
    <property type="protein sequence ID" value="KNE62176.1"/>
    <property type="molecule type" value="Genomic_DNA"/>
</dbReference>
<feature type="compositionally biased region" description="Polar residues" evidence="1">
    <location>
        <begin position="45"/>
        <end position="69"/>
    </location>
</feature>
<name>A0A0L0SI37_ALLM3</name>
<dbReference type="Proteomes" id="UP000054350">
    <property type="component" value="Unassembled WGS sequence"/>
</dbReference>
<reference evidence="2 3" key="1">
    <citation type="submission" date="2009-11" db="EMBL/GenBank/DDBJ databases">
        <title>Annotation of Allomyces macrogynus ATCC 38327.</title>
        <authorList>
            <consortium name="The Broad Institute Genome Sequencing Platform"/>
            <person name="Russ C."/>
            <person name="Cuomo C."/>
            <person name="Burger G."/>
            <person name="Gray M.W."/>
            <person name="Holland P.W.H."/>
            <person name="King N."/>
            <person name="Lang F.B.F."/>
            <person name="Roger A.J."/>
            <person name="Ruiz-Trillo I."/>
            <person name="Young S.K."/>
            <person name="Zeng Q."/>
            <person name="Gargeya S."/>
            <person name="Fitzgerald M."/>
            <person name="Haas B."/>
            <person name="Abouelleil A."/>
            <person name="Alvarado L."/>
            <person name="Arachchi H.M."/>
            <person name="Berlin A."/>
            <person name="Chapman S.B."/>
            <person name="Gearin G."/>
            <person name="Goldberg J."/>
            <person name="Griggs A."/>
            <person name="Gujja S."/>
            <person name="Hansen M."/>
            <person name="Heiman D."/>
            <person name="Howarth C."/>
            <person name="Larimer J."/>
            <person name="Lui A."/>
            <person name="MacDonald P.J.P."/>
            <person name="McCowen C."/>
            <person name="Montmayeur A."/>
            <person name="Murphy C."/>
            <person name="Neiman D."/>
            <person name="Pearson M."/>
            <person name="Priest M."/>
            <person name="Roberts A."/>
            <person name="Saif S."/>
            <person name="Shea T."/>
            <person name="Sisk P."/>
            <person name="Stolte C."/>
            <person name="Sykes S."/>
            <person name="Wortman J."/>
            <person name="Nusbaum C."/>
            <person name="Birren B."/>
        </authorList>
    </citation>
    <scope>NUCLEOTIDE SEQUENCE [LARGE SCALE GENOMIC DNA]</scope>
    <source>
        <strain evidence="2 3">ATCC 38327</strain>
    </source>
</reference>
<accession>A0A0L0SI37</accession>
<dbReference type="AlphaFoldDB" id="A0A0L0SI37"/>
<protein>
    <submittedName>
        <fullName evidence="2">Uncharacterized protein</fullName>
    </submittedName>
</protein>
<keyword evidence="3" id="KW-1185">Reference proteome</keyword>
<sequence length="119" mass="12748">MAAPATLAAPELDSDVLFAAPFPTAEPPPTHAALRRPSCEPINSARASATSDSLARLATSSPRALSRPTSSLHEYIHHHHHAVSGQLLEDAAKWPHSERLPPTPTLLYGDFRTTRSLSA</sequence>
<feature type="region of interest" description="Disordered" evidence="1">
    <location>
        <begin position="44"/>
        <end position="69"/>
    </location>
</feature>
<evidence type="ECO:0000313" key="2">
    <source>
        <dbReference type="EMBL" id="KNE62176.1"/>
    </source>
</evidence>
<proteinExistence type="predicted"/>
<dbReference type="VEuPathDB" id="FungiDB:AMAG_18819"/>
<reference evidence="3" key="2">
    <citation type="submission" date="2009-11" db="EMBL/GenBank/DDBJ databases">
        <title>The Genome Sequence of Allomyces macrogynus strain ATCC 38327.</title>
        <authorList>
            <consortium name="The Broad Institute Genome Sequencing Platform"/>
            <person name="Russ C."/>
            <person name="Cuomo C."/>
            <person name="Shea T."/>
            <person name="Young S.K."/>
            <person name="Zeng Q."/>
            <person name="Koehrsen M."/>
            <person name="Haas B."/>
            <person name="Borodovsky M."/>
            <person name="Guigo R."/>
            <person name="Alvarado L."/>
            <person name="Berlin A."/>
            <person name="Borenstein D."/>
            <person name="Chen Z."/>
            <person name="Engels R."/>
            <person name="Freedman E."/>
            <person name="Gellesch M."/>
            <person name="Goldberg J."/>
            <person name="Griggs A."/>
            <person name="Gujja S."/>
            <person name="Heiman D."/>
            <person name="Hepburn T."/>
            <person name="Howarth C."/>
            <person name="Jen D."/>
            <person name="Larson L."/>
            <person name="Lewis B."/>
            <person name="Mehta T."/>
            <person name="Park D."/>
            <person name="Pearson M."/>
            <person name="Roberts A."/>
            <person name="Saif S."/>
            <person name="Shenoy N."/>
            <person name="Sisk P."/>
            <person name="Stolte C."/>
            <person name="Sykes S."/>
            <person name="Walk T."/>
            <person name="White J."/>
            <person name="Yandava C."/>
            <person name="Burger G."/>
            <person name="Gray M.W."/>
            <person name="Holland P.W.H."/>
            <person name="King N."/>
            <person name="Lang F.B.F."/>
            <person name="Roger A.J."/>
            <person name="Ruiz-Trillo I."/>
            <person name="Lander E."/>
            <person name="Nusbaum C."/>
        </authorList>
    </citation>
    <scope>NUCLEOTIDE SEQUENCE [LARGE SCALE GENOMIC DNA]</scope>
    <source>
        <strain evidence="3">ATCC 38327</strain>
    </source>
</reference>
<evidence type="ECO:0000313" key="3">
    <source>
        <dbReference type="Proteomes" id="UP000054350"/>
    </source>
</evidence>
<evidence type="ECO:0000256" key="1">
    <source>
        <dbReference type="SAM" id="MobiDB-lite"/>
    </source>
</evidence>